<gene>
    <name evidence="2" type="ORF">GLOIN_2v1630220</name>
</gene>
<evidence type="ECO:0000313" key="3">
    <source>
        <dbReference type="Proteomes" id="UP000018888"/>
    </source>
</evidence>
<name>A0A2P4PUX0_RHIID</name>
<keyword evidence="1" id="KW-0472">Membrane</keyword>
<protein>
    <submittedName>
        <fullName evidence="2">Uncharacterized protein</fullName>
    </submittedName>
</protein>
<dbReference type="EMBL" id="AUPC02000141">
    <property type="protein sequence ID" value="POG69166.1"/>
    <property type="molecule type" value="Genomic_DNA"/>
</dbReference>
<dbReference type="Proteomes" id="UP000018888">
    <property type="component" value="Unassembled WGS sequence"/>
</dbReference>
<comment type="caution">
    <text evidence="2">The sequence shown here is derived from an EMBL/GenBank/DDBJ whole genome shotgun (WGS) entry which is preliminary data.</text>
</comment>
<dbReference type="AlphaFoldDB" id="A0A2P4PUX0"/>
<keyword evidence="1" id="KW-0812">Transmembrane</keyword>
<evidence type="ECO:0000256" key="1">
    <source>
        <dbReference type="SAM" id="Phobius"/>
    </source>
</evidence>
<keyword evidence="1" id="KW-1133">Transmembrane helix</keyword>
<keyword evidence="3" id="KW-1185">Reference proteome</keyword>
<accession>A0A2P4PUX0</accession>
<organism evidence="2 3">
    <name type="scientific">Rhizophagus irregularis (strain DAOM 181602 / DAOM 197198 / MUCL 43194)</name>
    <name type="common">Arbuscular mycorrhizal fungus</name>
    <name type="synonym">Glomus intraradices</name>
    <dbReference type="NCBI Taxonomy" id="747089"/>
    <lineage>
        <taxon>Eukaryota</taxon>
        <taxon>Fungi</taxon>
        <taxon>Fungi incertae sedis</taxon>
        <taxon>Mucoromycota</taxon>
        <taxon>Glomeromycotina</taxon>
        <taxon>Glomeromycetes</taxon>
        <taxon>Glomerales</taxon>
        <taxon>Glomeraceae</taxon>
        <taxon>Rhizophagus</taxon>
    </lineage>
</organism>
<reference evidence="2 3" key="2">
    <citation type="journal article" date="2018" name="New Phytol.">
        <title>High intraspecific genome diversity in the model arbuscular mycorrhizal symbiont Rhizophagus irregularis.</title>
        <authorList>
            <person name="Chen E.C.H."/>
            <person name="Morin E."/>
            <person name="Beaudet D."/>
            <person name="Noel J."/>
            <person name="Yildirir G."/>
            <person name="Ndikumana S."/>
            <person name="Charron P."/>
            <person name="St-Onge C."/>
            <person name="Giorgi J."/>
            <person name="Kruger M."/>
            <person name="Marton T."/>
            <person name="Ropars J."/>
            <person name="Grigoriev I.V."/>
            <person name="Hainaut M."/>
            <person name="Henrissat B."/>
            <person name="Roux C."/>
            <person name="Martin F."/>
            <person name="Corradi N."/>
        </authorList>
    </citation>
    <scope>NUCLEOTIDE SEQUENCE [LARGE SCALE GENOMIC DNA]</scope>
    <source>
        <strain evidence="2 3">DAOM 197198</strain>
    </source>
</reference>
<feature type="transmembrane region" description="Helical" evidence="1">
    <location>
        <begin position="41"/>
        <end position="59"/>
    </location>
</feature>
<reference evidence="2 3" key="1">
    <citation type="journal article" date="2013" name="Proc. Natl. Acad. Sci. U.S.A.">
        <title>Genome of an arbuscular mycorrhizal fungus provides insight into the oldest plant symbiosis.</title>
        <authorList>
            <person name="Tisserant E."/>
            <person name="Malbreil M."/>
            <person name="Kuo A."/>
            <person name="Kohler A."/>
            <person name="Symeonidi A."/>
            <person name="Balestrini R."/>
            <person name="Charron P."/>
            <person name="Duensing N."/>
            <person name="Frei Dit Frey N."/>
            <person name="Gianinazzi-Pearson V."/>
            <person name="Gilbert L.B."/>
            <person name="Handa Y."/>
            <person name="Herr J.R."/>
            <person name="Hijri M."/>
            <person name="Koul R."/>
            <person name="Kawaguchi M."/>
            <person name="Krajinski F."/>
            <person name="Lammers P.J."/>
            <person name="Masclaux F.G."/>
            <person name="Murat C."/>
            <person name="Morin E."/>
            <person name="Ndikumana S."/>
            <person name="Pagni M."/>
            <person name="Petitpierre D."/>
            <person name="Requena N."/>
            <person name="Rosikiewicz P."/>
            <person name="Riley R."/>
            <person name="Saito K."/>
            <person name="San Clemente H."/>
            <person name="Shapiro H."/>
            <person name="van Tuinen D."/>
            <person name="Becard G."/>
            <person name="Bonfante P."/>
            <person name="Paszkowski U."/>
            <person name="Shachar-Hill Y.Y."/>
            <person name="Tuskan G.A."/>
            <person name="Young P.W."/>
            <person name="Sanders I.R."/>
            <person name="Henrissat B."/>
            <person name="Rensing S.A."/>
            <person name="Grigoriev I.V."/>
            <person name="Corradi N."/>
            <person name="Roux C."/>
            <person name="Martin F."/>
        </authorList>
    </citation>
    <scope>NUCLEOTIDE SEQUENCE [LARGE SCALE GENOMIC DNA]</scope>
    <source>
        <strain evidence="2 3">DAOM 197198</strain>
    </source>
</reference>
<sequence>MELLHYYSIDSYFVVSCLHSPFFPLLLLLCFNSKQNKEYTYLYFFYFFYIFGLFIGGGLY</sequence>
<evidence type="ECO:0000313" key="2">
    <source>
        <dbReference type="EMBL" id="POG69166.1"/>
    </source>
</evidence>
<proteinExistence type="predicted"/>
<feature type="transmembrane region" description="Helical" evidence="1">
    <location>
        <begin position="12"/>
        <end position="29"/>
    </location>
</feature>